<protein>
    <recommendedName>
        <fullName evidence="2">Alpha-ketoglutarate-dependent dioxygenase AlkB-like domain-containing protein</fullName>
    </recommendedName>
</protein>
<evidence type="ECO:0000256" key="1">
    <source>
        <dbReference type="SAM" id="MobiDB-lite"/>
    </source>
</evidence>
<keyword evidence="4" id="KW-1185">Reference proteome</keyword>
<dbReference type="GO" id="GO:0035516">
    <property type="term" value="F:broad specificity oxidative DNA demethylase activity"/>
    <property type="evidence" value="ECO:0007669"/>
    <property type="project" value="TreeGrafter"/>
</dbReference>
<gene>
    <name evidence="3" type="ORF">M501DRAFT_943090</name>
</gene>
<dbReference type="GO" id="GO:0008198">
    <property type="term" value="F:ferrous iron binding"/>
    <property type="evidence" value="ECO:0007669"/>
    <property type="project" value="TreeGrafter"/>
</dbReference>
<dbReference type="GO" id="GO:0051747">
    <property type="term" value="F:cytosine C-5 DNA demethylase activity"/>
    <property type="evidence" value="ECO:0007669"/>
    <property type="project" value="TreeGrafter"/>
</dbReference>
<feature type="domain" description="Alpha-ketoglutarate-dependent dioxygenase AlkB-like" evidence="2">
    <location>
        <begin position="442"/>
        <end position="610"/>
    </location>
</feature>
<reference evidence="3" key="1">
    <citation type="journal article" date="2020" name="Stud. Mycol.">
        <title>101 Dothideomycetes genomes: a test case for predicting lifestyles and emergence of pathogens.</title>
        <authorList>
            <person name="Haridas S."/>
            <person name="Albert R."/>
            <person name="Binder M."/>
            <person name="Bloem J."/>
            <person name="Labutti K."/>
            <person name="Salamov A."/>
            <person name="Andreopoulos B."/>
            <person name="Baker S."/>
            <person name="Barry K."/>
            <person name="Bills G."/>
            <person name="Bluhm B."/>
            <person name="Cannon C."/>
            <person name="Castanera R."/>
            <person name="Culley D."/>
            <person name="Daum C."/>
            <person name="Ezra D."/>
            <person name="Gonzalez J."/>
            <person name="Henrissat B."/>
            <person name="Kuo A."/>
            <person name="Liang C."/>
            <person name="Lipzen A."/>
            <person name="Lutzoni F."/>
            <person name="Magnuson J."/>
            <person name="Mondo S."/>
            <person name="Nolan M."/>
            <person name="Ohm R."/>
            <person name="Pangilinan J."/>
            <person name="Park H.-J."/>
            <person name="Ramirez L."/>
            <person name="Alfaro M."/>
            <person name="Sun H."/>
            <person name="Tritt A."/>
            <person name="Yoshinaga Y."/>
            <person name="Zwiers L.-H."/>
            <person name="Turgeon B."/>
            <person name="Goodwin S."/>
            <person name="Spatafora J."/>
            <person name="Crous P."/>
            <person name="Grigoriev I."/>
        </authorList>
    </citation>
    <scope>NUCLEOTIDE SEQUENCE</scope>
    <source>
        <strain evidence="3">CBS 101060</strain>
    </source>
</reference>
<feature type="compositionally biased region" description="Pro residues" evidence="1">
    <location>
        <begin position="653"/>
        <end position="664"/>
    </location>
</feature>
<dbReference type="InterPro" id="IPR032852">
    <property type="entry name" value="ALKBH2"/>
</dbReference>
<dbReference type="PANTHER" id="PTHR31573">
    <property type="entry name" value="ALPHA-KETOGLUTARATE-DEPENDENT DIOXYGENASE ALKB HOMOLOG 2"/>
    <property type="match status" value="1"/>
</dbReference>
<evidence type="ECO:0000313" key="3">
    <source>
        <dbReference type="EMBL" id="KAF2834922.1"/>
    </source>
</evidence>
<dbReference type="InterPro" id="IPR037151">
    <property type="entry name" value="AlkB-like_sf"/>
</dbReference>
<dbReference type="InterPro" id="IPR027450">
    <property type="entry name" value="AlkB-like"/>
</dbReference>
<dbReference type="Gene3D" id="2.60.120.590">
    <property type="entry name" value="Alpha-ketoglutarate-dependent dioxygenase AlkB-like"/>
    <property type="match status" value="1"/>
</dbReference>
<comment type="caution">
    <text evidence="3">The sequence shown here is derived from an EMBL/GenBank/DDBJ whole genome shotgun (WGS) entry which is preliminary data.</text>
</comment>
<dbReference type="Proteomes" id="UP000799429">
    <property type="component" value="Unassembled WGS sequence"/>
</dbReference>
<dbReference type="AlphaFoldDB" id="A0A9P4S453"/>
<accession>A0A9P4S453</accession>
<dbReference type="Pfam" id="PF13532">
    <property type="entry name" value="2OG-FeII_Oxy_2"/>
    <property type="match status" value="1"/>
</dbReference>
<evidence type="ECO:0000259" key="2">
    <source>
        <dbReference type="Pfam" id="PF13532"/>
    </source>
</evidence>
<dbReference type="SUPFAM" id="SSF51197">
    <property type="entry name" value="Clavaminate synthase-like"/>
    <property type="match status" value="1"/>
</dbReference>
<sequence>MNDIPGVRLPTALSKFKSWLGLSEALTQRPDTLPEPQGRPPVWANGRQALCETVPYFRAFQGGTCRYNGFVRGFLFDNSCIDRDFMDSNVVIARTSGGMGRKTKDGDMVPIKDQGESSIFEAIMNNMVQHNPVAVISGQQNPKMPSQMPYIYNILDWYKITHVWHEEYNGIIIGRLRLEKLSAGPSWWTPKGGSEIVQLGQLPPTQQTCPECRSQSPQIYLCGWMCVMWKCTRFWTLPNGLKPLGADLRYDPRFLKCHTWWRNTCEPQPLVPDRRFRLSFKDLSSESVKGIVCPECGCCIQRVEWARYKCENEHCSHVYETPHEVIQPEEVQKYYRPPTSYYAPSNDKWGENVVWKLLFRDNYRINIFEVEGGKIAHLIANSTVNEETGGPDDMFRELQEADMGAKRACLPRDQHKGETYMTSFMVNYGMPYKFIAATAEKTFEEAPAKAIKLARSRLIWAVKMLFEQDPGFNELLLVQYMSEQKMDYHDDGEAGLGPIVAAQSLGFGSEMRFRQKAKYYFGVTKSQDTLNERPIQGCFKYEERMRAWLELQTLPAEAKKLRREQLVKELGLRSKRSPMDAITLRLCHGDVVIMVGSKLQKYYEHSVTGADGNIRFALTCRHIDPASLKPEQLPATEVLPDDIHYDGSQLPQVPSPPPPPQPLE</sequence>
<dbReference type="GO" id="GO:0006307">
    <property type="term" value="P:DNA alkylation repair"/>
    <property type="evidence" value="ECO:0007669"/>
    <property type="project" value="TreeGrafter"/>
</dbReference>
<name>A0A9P4S453_9PEZI</name>
<proteinExistence type="predicted"/>
<evidence type="ECO:0000313" key="4">
    <source>
        <dbReference type="Proteomes" id="UP000799429"/>
    </source>
</evidence>
<dbReference type="PANTHER" id="PTHR31573:SF4">
    <property type="entry name" value="FE2OG DIOXYGENASE DOMAIN-CONTAINING PROTEIN"/>
    <property type="match status" value="1"/>
</dbReference>
<feature type="region of interest" description="Disordered" evidence="1">
    <location>
        <begin position="641"/>
        <end position="664"/>
    </location>
</feature>
<dbReference type="OrthoDB" id="2163491at2759"/>
<dbReference type="EMBL" id="MU006113">
    <property type="protein sequence ID" value="KAF2834922.1"/>
    <property type="molecule type" value="Genomic_DNA"/>
</dbReference>
<organism evidence="3 4">
    <name type="scientific">Patellaria atrata CBS 101060</name>
    <dbReference type="NCBI Taxonomy" id="1346257"/>
    <lineage>
        <taxon>Eukaryota</taxon>
        <taxon>Fungi</taxon>
        <taxon>Dikarya</taxon>
        <taxon>Ascomycota</taxon>
        <taxon>Pezizomycotina</taxon>
        <taxon>Dothideomycetes</taxon>
        <taxon>Dothideomycetes incertae sedis</taxon>
        <taxon>Patellariales</taxon>
        <taxon>Patellariaceae</taxon>
        <taxon>Patellaria</taxon>
    </lineage>
</organism>